<keyword evidence="1 2" id="KW-0238">DNA-binding</keyword>
<dbReference type="EMBL" id="CP004121">
    <property type="protein sequence ID" value="AGF55954.1"/>
    <property type="molecule type" value="Genomic_DNA"/>
</dbReference>
<dbReference type="PANTHER" id="PTHR43479">
    <property type="entry name" value="ACREF/ENVCD OPERON REPRESSOR-RELATED"/>
    <property type="match status" value="1"/>
</dbReference>
<dbReference type="SUPFAM" id="SSF46689">
    <property type="entry name" value="Homeodomain-like"/>
    <property type="match status" value="1"/>
</dbReference>
<keyword evidence="5" id="KW-1185">Reference proteome</keyword>
<dbReference type="PANTHER" id="PTHR43479:SF7">
    <property type="entry name" value="TETR-FAMILY TRANSCRIPTIONAL REGULATOR"/>
    <property type="match status" value="1"/>
</dbReference>
<proteinExistence type="predicted"/>
<dbReference type="Gene3D" id="1.10.357.10">
    <property type="entry name" value="Tetracycline Repressor, domain 2"/>
    <property type="match status" value="1"/>
</dbReference>
<organism evidence="4 5">
    <name type="scientific">Clostridium saccharoperbutylacetonicum N1-4(HMT)</name>
    <dbReference type="NCBI Taxonomy" id="931276"/>
    <lineage>
        <taxon>Bacteria</taxon>
        <taxon>Bacillati</taxon>
        <taxon>Bacillota</taxon>
        <taxon>Clostridia</taxon>
        <taxon>Eubacteriales</taxon>
        <taxon>Clostridiaceae</taxon>
        <taxon>Clostridium</taxon>
    </lineage>
</organism>
<dbReference type="PATRIC" id="fig|931276.5.peg.2187"/>
<protein>
    <submittedName>
        <fullName evidence="4">Transcriptional regulator, TetR family</fullName>
    </submittedName>
</protein>
<dbReference type="InterPro" id="IPR009057">
    <property type="entry name" value="Homeodomain-like_sf"/>
</dbReference>
<evidence type="ECO:0000313" key="4">
    <source>
        <dbReference type="EMBL" id="AGF55954.1"/>
    </source>
</evidence>
<dbReference type="InterPro" id="IPR001647">
    <property type="entry name" value="HTH_TetR"/>
</dbReference>
<evidence type="ECO:0000259" key="3">
    <source>
        <dbReference type="PROSITE" id="PS50977"/>
    </source>
</evidence>
<dbReference type="Proteomes" id="UP000011728">
    <property type="component" value="Chromosome"/>
</dbReference>
<sequence length="202" mass="24118">MVINYGMGMTDMQQKTDLRVIKTRANIRNTFIELLSEKDFNEITIQNILNKALINRSTFYKHYSDKYELAEQLINEIMKNVTSFSNERFSDMNKNELFSILYKTYEYLYDQKKTILALWKIKTESLHLYDDCQNLLKENFKQYLIIHNACKDNSLLDYYSTIYSSLVLTTIKWLLTSGKESDIRKILEQIQDTMIDKIFFVK</sequence>
<dbReference type="PROSITE" id="PS50977">
    <property type="entry name" value="HTH_TETR_2"/>
    <property type="match status" value="1"/>
</dbReference>
<dbReference type="GO" id="GO:0003677">
    <property type="term" value="F:DNA binding"/>
    <property type="evidence" value="ECO:0007669"/>
    <property type="project" value="UniProtKB-UniRule"/>
</dbReference>
<dbReference type="AlphaFoldDB" id="M1MDF2"/>
<feature type="domain" description="HTH tetR-type" evidence="3">
    <location>
        <begin position="21"/>
        <end position="81"/>
    </location>
</feature>
<evidence type="ECO:0000256" key="1">
    <source>
        <dbReference type="ARBA" id="ARBA00023125"/>
    </source>
</evidence>
<feature type="DNA-binding region" description="H-T-H motif" evidence="2">
    <location>
        <begin position="44"/>
        <end position="63"/>
    </location>
</feature>
<gene>
    <name evidence="4" type="ORF">Cspa_c21890</name>
</gene>
<evidence type="ECO:0000313" key="5">
    <source>
        <dbReference type="Proteomes" id="UP000011728"/>
    </source>
</evidence>
<evidence type="ECO:0000256" key="2">
    <source>
        <dbReference type="PROSITE-ProRule" id="PRU00335"/>
    </source>
</evidence>
<dbReference type="HOGENOM" id="CLU_087539_3_3_9"/>
<dbReference type="eggNOG" id="COG1309">
    <property type="taxonomic scope" value="Bacteria"/>
</dbReference>
<dbReference type="KEGG" id="csr:Cspa_c21890"/>
<dbReference type="InterPro" id="IPR050624">
    <property type="entry name" value="HTH-type_Tx_Regulator"/>
</dbReference>
<dbReference type="STRING" id="36745.CLSAP_20100"/>
<accession>M1MDF2</accession>
<reference evidence="4 5" key="1">
    <citation type="submission" date="2013-02" db="EMBL/GenBank/DDBJ databases">
        <title>Genome sequence of Clostridium saccharoperbutylacetonicum N1-4(HMT).</title>
        <authorList>
            <person name="Poehlein A."/>
            <person name="Daniel R."/>
        </authorList>
    </citation>
    <scope>NUCLEOTIDE SEQUENCE [LARGE SCALE GENOMIC DNA]</scope>
    <source>
        <strain evidence="5">N1-4(HMT)</strain>
    </source>
</reference>
<dbReference type="Pfam" id="PF00440">
    <property type="entry name" value="TetR_N"/>
    <property type="match status" value="1"/>
</dbReference>
<name>M1MDF2_9CLOT</name>